<keyword evidence="3" id="KW-1185">Reference proteome</keyword>
<dbReference type="EMBL" id="JANPWB010000012">
    <property type="protein sequence ID" value="KAJ1117582.1"/>
    <property type="molecule type" value="Genomic_DNA"/>
</dbReference>
<evidence type="ECO:0000313" key="2">
    <source>
        <dbReference type="EMBL" id="KAJ1117582.1"/>
    </source>
</evidence>
<feature type="compositionally biased region" description="Basic and acidic residues" evidence="1">
    <location>
        <begin position="23"/>
        <end position="33"/>
    </location>
</feature>
<dbReference type="Proteomes" id="UP001066276">
    <property type="component" value="Chromosome 8"/>
</dbReference>
<comment type="caution">
    <text evidence="2">The sequence shown here is derived from an EMBL/GenBank/DDBJ whole genome shotgun (WGS) entry which is preliminary data.</text>
</comment>
<evidence type="ECO:0000256" key="1">
    <source>
        <dbReference type="SAM" id="MobiDB-lite"/>
    </source>
</evidence>
<name>A0AAV7NNH8_PLEWA</name>
<gene>
    <name evidence="2" type="ORF">NDU88_005780</name>
</gene>
<sequence length="102" mass="10793">MVCAGCGGPGCHGGSAGVNALKTQDKNRSRREAPAGLPATAVQSGGERGLLAQSRQEEDGNSGAGPWVELNGKQRRLVRWAACPDRLVRWGRHSIFEKSTLP</sequence>
<accession>A0AAV7NNH8</accession>
<proteinExistence type="predicted"/>
<feature type="region of interest" description="Disordered" evidence="1">
    <location>
        <begin position="13"/>
        <end position="47"/>
    </location>
</feature>
<protein>
    <submittedName>
        <fullName evidence="2">Uncharacterized protein</fullName>
    </submittedName>
</protein>
<evidence type="ECO:0000313" key="3">
    <source>
        <dbReference type="Proteomes" id="UP001066276"/>
    </source>
</evidence>
<reference evidence="2" key="1">
    <citation type="journal article" date="2022" name="bioRxiv">
        <title>Sequencing and chromosome-scale assembly of the giantPleurodeles waltlgenome.</title>
        <authorList>
            <person name="Brown T."/>
            <person name="Elewa A."/>
            <person name="Iarovenko S."/>
            <person name="Subramanian E."/>
            <person name="Araus A.J."/>
            <person name="Petzold A."/>
            <person name="Susuki M."/>
            <person name="Suzuki K.-i.T."/>
            <person name="Hayashi T."/>
            <person name="Toyoda A."/>
            <person name="Oliveira C."/>
            <person name="Osipova E."/>
            <person name="Leigh N.D."/>
            <person name="Simon A."/>
            <person name="Yun M.H."/>
        </authorList>
    </citation>
    <scope>NUCLEOTIDE SEQUENCE</scope>
    <source>
        <strain evidence="2">20211129_DDA</strain>
        <tissue evidence="2">Liver</tissue>
    </source>
</reference>
<dbReference type="AlphaFoldDB" id="A0AAV7NNH8"/>
<organism evidence="2 3">
    <name type="scientific">Pleurodeles waltl</name>
    <name type="common">Iberian ribbed newt</name>
    <dbReference type="NCBI Taxonomy" id="8319"/>
    <lineage>
        <taxon>Eukaryota</taxon>
        <taxon>Metazoa</taxon>
        <taxon>Chordata</taxon>
        <taxon>Craniata</taxon>
        <taxon>Vertebrata</taxon>
        <taxon>Euteleostomi</taxon>
        <taxon>Amphibia</taxon>
        <taxon>Batrachia</taxon>
        <taxon>Caudata</taxon>
        <taxon>Salamandroidea</taxon>
        <taxon>Salamandridae</taxon>
        <taxon>Pleurodelinae</taxon>
        <taxon>Pleurodeles</taxon>
    </lineage>
</organism>